<organism evidence="1">
    <name type="scientific">Arundo donax</name>
    <name type="common">Giant reed</name>
    <name type="synonym">Donax arundinaceus</name>
    <dbReference type="NCBI Taxonomy" id="35708"/>
    <lineage>
        <taxon>Eukaryota</taxon>
        <taxon>Viridiplantae</taxon>
        <taxon>Streptophyta</taxon>
        <taxon>Embryophyta</taxon>
        <taxon>Tracheophyta</taxon>
        <taxon>Spermatophyta</taxon>
        <taxon>Magnoliopsida</taxon>
        <taxon>Liliopsida</taxon>
        <taxon>Poales</taxon>
        <taxon>Poaceae</taxon>
        <taxon>PACMAD clade</taxon>
        <taxon>Arundinoideae</taxon>
        <taxon>Arundineae</taxon>
        <taxon>Arundo</taxon>
    </lineage>
</organism>
<name>A0A0A9FUQ9_ARUDO</name>
<reference evidence="1" key="1">
    <citation type="submission" date="2014-09" db="EMBL/GenBank/DDBJ databases">
        <authorList>
            <person name="Magalhaes I.L.F."/>
            <person name="Oliveira U."/>
            <person name="Santos F.R."/>
            <person name="Vidigal T.H.D.A."/>
            <person name="Brescovit A.D."/>
            <person name="Santos A.J."/>
        </authorList>
    </citation>
    <scope>NUCLEOTIDE SEQUENCE</scope>
    <source>
        <tissue evidence="1">Shoot tissue taken approximately 20 cm above the soil surface</tissue>
    </source>
</reference>
<sequence>MSLVKMYPDYSNHSTPISHLLTWNRRIAPASTE</sequence>
<accession>A0A0A9FUQ9</accession>
<dbReference type="AlphaFoldDB" id="A0A0A9FUQ9"/>
<dbReference type="EMBL" id="GBRH01181894">
    <property type="protein sequence ID" value="JAE16002.1"/>
    <property type="molecule type" value="Transcribed_RNA"/>
</dbReference>
<proteinExistence type="predicted"/>
<evidence type="ECO:0000313" key="1">
    <source>
        <dbReference type="EMBL" id="JAE16002.1"/>
    </source>
</evidence>
<reference evidence="1" key="2">
    <citation type="journal article" date="2015" name="Data Brief">
        <title>Shoot transcriptome of the giant reed, Arundo donax.</title>
        <authorList>
            <person name="Barrero R.A."/>
            <person name="Guerrero F.D."/>
            <person name="Moolhuijzen P."/>
            <person name="Goolsby J.A."/>
            <person name="Tidwell J."/>
            <person name="Bellgard S.E."/>
            <person name="Bellgard M.I."/>
        </authorList>
    </citation>
    <scope>NUCLEOTIDE SEQUENCE</scope>
    <source>
        <tissue evidence="1">Shoot tissue taken approximately 20 cm above the soil surface</tissue>
    </source>
</reference>
<protein>
    <submittedName>
        <fullName evidence="1">Uncharacterized protein</fullName>
    </submittedName>
</protein>